<dbReference type="Proteomes" id="UP000182360">
    <property type="component" value="Unassembled WGS sequence"/>
</dbReference>
<evidence type="ECO:0000313" key="1">
    <source>
        <dbReference type="EMBL" id="SEP72774.1"/>
    </source>
</evidence>
<dbReference type="OrthoDB" id="1426301at2"/>
<evidence type="ECO:0000313" key="2">
    <source>
        <dbReference type="Proteomes" id="UP000182360"/>
    </source>
</evidence>
<protein>
    <submittedName>
        <fullName evidence="1">Uncharacterized protein</fullName>
    </submittedName>
</protein>
<gene>
    <name evidence="1" type="ORF">SAMN04487977_101238</name>
</gene>
<dbReference type="RefSeq" id="WP_143064134.1">
    <property type="nucleotide sequence ID" value="NZ_FOFU01000001.1"/>
</dbReference>
<reference evidence="1 2" key="1">
    <citation type="submission" date="2016-10" db="EMBL/GenBank/DDBJ databases">
        <authorList>
            <person name="de Groot N.N."/>
        </authorList>
    </citation>
    <scope>NUCLEOTIDE SEQUENCE [LARGE SCALE GENOMIC DNA]</scope>
    <source>
        <strain evidence="1 2">B25</strain>
    </source>
</reference>
<keyword evidence="2" id="KW-1185">Reference proteome</keyword>
<accession>A0A1H9A7Z8</accession>
<proteinExistence type="predicted"/>
<dbReference type="EMBL" id="FOFU01000001">
    <property type="protein sequence ID" value="SEP72774.1"/>
    <property type="molecule type" value="Genomic_DNA"/>
</dbReference>
<name>A0A1H9A7Z8_9SPIR</name>
<organism evidence="1 2">
    <name type="scientific">Treponema bryantii</name>
    <dbReference type="NCBI Taxonomy" id="163"/>
    <lineage>
        <taxon>Bacteria</taxon>
        <taxon>Pseudomonadati</taxon>
        <taxon>Spirochaetota</taxon>
        <taxon>Spirochaetia</taxon>
        <taxon>Spirochaetales</taxon>
        <taxon>Treponemataceae</taxon>
        <taxon>Treponema</taxon>
    </lineage>
</organism>
<dbReference type="AlphaFoldDB" id="A0A1H9A7Z8"/>
<sequence>MNMELLPPDTLSIQLQEKLHQMKDVLASLSKAMRNQPEGHLRVAQKPGKTPQYYHYTSPENLTGKYIRKKQIEFAKTLAQKDYNEQIIQLLHKEISALEDYFSKGTCGESIYEFYNTLFSPRRKLITPVTLTNEQYAIKWKKVTWIGRPFAADGSEFYTTRGERVRSKSELLIAEALAHNNIPYRYEFPLQLQSTSGNVVNLYPDFLCLNVHTRTEFYWEHFGLMDSPEYANNAAGKLRLYTENGILAGRNLIITMETQTEPFSTRTINKLIETYLI</sequence>